<evidence type="ECO:0000256" key="1">
    <source>
        <dbReference type="SAM" id="MobiDB-lite"/>
    </source>
</evidence>
<sequence length="1047" mass="118935">MKRARRRKPLYADSDDDDGTSTPCEKHTHIDWCHRDDRTSVHTTYHELPASPNKRPRAASMPSSFTMPSLVSLDCSSSLYDTNGNVIEELEYLYQQFQLNEQQSDNTAVRERTPGDRPLLQWIGEADAYLAELLRLEGRGKYTAGICNCGSREGVFRCDDCRDIQLYCTECVVRAHLAHPVHRIRQWATDHFLRVSLKSLGLRVQLGHEAGETCLNPVPCWGDDFVLLDPVGIHELGVDFCGCETALPHHLQLLRARWFPATSINPKTAATFGLLEMFHTLSGQSKLSAFEYYAALARRTDNTGTCPPKDRYPAFLIMIREWRHLKMMKRAGRGNDVGGINATQAGECAVHCPACPQPGKNIPDESWLHRLFVALDANFRLKRKKVSSDEADPGLSHGYAYIVSEQVYKAHLAAYDQELIAMSSNHCNNHDAVKLATLKNSAGLAATGVVSVDCARHGMKRPCSTGDLQKGERHVNVDFVFMSSLQQNTPEEIMASYDVSCIYDKNFNFRFDKYGWDVSDHTIEWAIPKFHINAHRELCRANYNLHFIPFACRYDGESIERLWSEFNAAATSTKEMGPGSRRDTLDDIFGHHNWGKVIMLPGYLLNKIKKGVPERNAQVCAFRDYTESLPVDAVAEWRTAVETWEADRSQPNPFFIKRPAITQAAIKRQLSEEDADALKAGTAVVLHDKFSAGSMIIVGVELEELQRRLKTEVEALTDHATDIQRAKVQERQNVLRRRIDAWTEIQQLYMPGIATYRVRLISQVEDCYLPHNIPLLLPSAAASFIPCAPSLLQQEWRLRCAQAFDSLGDLRGHIEMRTHLYKFKDRFARGQRANTRANTIIKSVHAKIDADAERYRAAYAAIESLRPRLGSVEWREHLRPLLQADIRHVTEGDEGESEGRRTISWIWRATAAPAMPGDPQGGVDRSLQESLRVEWCKARARAHRWTEEVQLLQEEMRRTIAYHHWAAGWWTERVGKVHLERPEYLEGANAYARRQAALRKALRDFCVKTWRDVQTWVCLGDPTVNETLPDLQTVTDSVVSSVIEPDE</sequence>
<keyword evidence="4" id="KW-1185">Reference proteome</keyword>
<dbReference type="Pfam" id="PF18758">
    <property type="entry name" value="KDZ"/>
    <property type="match status" value="1"/>
</dbReference>
<dbReference type="Proteomes" id="UP000256964">
    <property type="component" value="Unassembled WGS sequence"/>
</dbReference>
<dbReference type="AlphaFoldDB" id="A0A371CV69"/>
<dbReference type="PANTHER" id="PTHR33096:SF1">
    <property type="entry name" value="CXC1-LIKE CYSTEINE CLUSTER ASSOCIATED WITH KDZ TRANSPOSASES DOMAIN-CONTAINING PROTEIN"/>
    <property type="match status" value="1"/>
</dbReference>
<dbReference type="InterPro" id="IPR041457">
    <property type="entry name" value="CxC2_KDZ-assoc"/>
</dbReference>
<dbReference type="STRING" id="139420.A0A371CV69"/>
<feature type="domain" description="CxC2-like cysteine cluster KDZ transposase-associated" evidence="2">
    <location>
        <begin position="197"/>
        <end position="304"/>
    </location>
</feature>
<dbReference type="PANTHER" id="PTHR33096">
    <property type="entry name" value="CXC2 DOMAIN-CONTAINING PROTEIN"/>
    <property type="match status" value="1"/>
</dbReference>
<reference evidence="3 4" key="1">
    <citation type="journal article" date="2018" name="Biotechnol. Biofuels">
        <title>Integrative visual omics of the white-rot fungus Polyporus brumalis exposes the biotechnological potential of its oxidative enzymes for delignifying raw plant biomass.</title>
        <authorList>
            <person name="Miyauchi S."/>
            <person name="Rancon A."/>
            <person name="Drula E."/>
            <person name="Hage H."/>
            <person name="Chaduli D."/>
            <person name="Favel A."/>
            <person name="Grisel S."/>
            <person name="Henrissat B."/>
            <person name="Herpoel-Gimbert I."/>
            <person name="Ruiz-Duenas F.J."/>
            <person name="Chevret D."/>
            <person name="Hainaut M."/>
            <person name="Lin J."/>
            <person name="Wang M."/>
            <person name="Pangilinan J."/>
            <person name="Lipzen A."/>
            <person name="Lesage-Meessen L."/>
            <person name="Navarro D."/>
            <person name="Riley R."/>
            <person name="Grigoriev I.V."/>
            <person name="Zhou S."/>
            <person name="Raouche S."/>
            <person name="Rosso M.N."/>
        </authorList>
    </citation>
    <scope>NUCLEOTIDE SEQUENCE [LARGE SCALE GENOMIC DNA]</scope>
    <source>
        <strain evidence="3 4">BRFM 1820</strain>
    </source>
</reference>
<gene>
    <name evidence="3" type="ORF">OH76DRAFT_1458073</name>
</gene>
<dbReference type="Pfam" id="PF18803">
    <property type="entry name" value="CxC2"/>
    <property type="match status" value="1"/>
</dbReference>
<dbReference type="EMBL" id="KZ857453">
    <property type="protein sequence ID" value="RDX44172.1"/>
    <property type="molecule type" value="Genomic_DNA"/>
</dbReference>
<name>A0A371CV69_9APHY</name>
<evidence type="ECO:0000313" key="3">
    <source>
        <dbReference type="EMBL" id="RDX44172.1"/>
    </source>
</evidence>
<evidence type="ECO:0000313" key="4">
    <source>
        <dbReference type="Proteomes" id="UP000256964"/>
    </source>
</evidence>
<dbReference type="OrthoDB" id="2793259at2759"/>
<feature type="region of interest" description="Disordered" evidence="1">
    <location>
        <begin position="1"/>
        <end position="27"/>
    </location>
</feature>
<accession>A0A371CV69</accession>
<evidence type="ECO:0000259" key="2">
    <source>
        <dbReference type="Pfam" id="PF18803"/>
    </source>
</evidence>
<dbReference type="InterPro" id="IPR040521">
    <property type="entry name" value="KDZ"/>
</dbReference>
<organism evidence="3 4">
    <name type="scientific">Lentinus brumalis</name>
    <dbReference type="NCBI Taxonomy" id="2498619"/>
    <lineage>
        <taxon>Eukaryota</taxon>
        <taxon>Fungi</taxon>
        <taxon>Dikarya</taxon>
        <taxon>Basidiomycota</taxon>
        <taxon>Agaricomycotina</taxon>
        <taxon>Agaricomycetes</taxon>
        <taxon>Polyporales</taxon>
        <taxon>Polyporaceae</taxon>
        <taxon>Lentinus</taxon>
    </lineage>
</organism>
<protein>
    <recommendedName>
        <fullName evidence="2">CxC2-like cysteine cluster KDZ transposase-associated domain-containing protein</fullName>
    </recommendedName>
</protein>
<proteinExistence type="predicted"/>